<feature type="non-terminal residue" evidence="1">
    <location>
        <position position="1"/>
    </location>
</feature>
<evidence type="ECO:0008006" key="2">
    <source>
        <dbReference type="Google" id="ProtNLM"/>
    </source>
</evidence>
<dbReference type="GO" id="GO:0005886">
    <property type="term" value="C:plasma membrane"/>
    <property type="evidence" value="ECO:0007669"/>
    <property type="project" value="InterPro"/>
</dbReference>
<dbReference type="Gene3D" id="2.60.450.10">
    <property type="entry name" value="Lipopolysaccharide (LPS) transport protein A like domain"/>
    <property type="match status" value="1"/>
</dbReference>
<dbReference type="AlphaFoldDB" id="A0A381QIU5"/>
<dbReference type="Pfam" id="PF06835">
    <property type="entry name" value="LptC"/>
    <property type="match status" value="1"/>
</dbReference>
<dbReference type="EMBL" id="UINC01001379">
    <property type="protein sequence ID" value="SUZ79246.1"/>
    <property type="molecule type" value="Genomic_DNA"/>
</dbReference>
<name>A0A381QIU5_9ZZZZ</name>
<protein>
    <recommendedName>
        <fullName evidence="2">LPS export ABC transporter periplasmic protein LptC</fullName>
    </recommendedName>
</protein>
<gene>
    <name evidence="1" type="ORF">METZ01_LOCUS32100</name>
</gene>
<dbReference type="InterPro" id="IPR026265">
    <property type="entry name" value="LptC"/>
</dbReference>
<dbReference type="NCBIfam" id="TIGR04409">
    <property type="entry name" value="LptC_YrbK"/>
    <property type="match status" value="1"/>
</dbReference>
<dbReference type="GO" id="GO:0015221">
    <property type="term" value="F:lipopolysaccharide transmembrane transporter activity"/>
    <property type="evidence" value="ECO:0007669"/>
    <property type="project" value="InterPro"/>
</dbReference>
<reference evidence="1" key="1">
    <citation type="submission" date="2018-05" db="EMBL/GenBank/DDBJ databases">
        <authorList>
            <person name="Lanie J.A."/>
            <person name="Ng W.-L."/>
            <person name="Kazmierczak K.M."/>
            <person name="Andrzejewski T.M."/>
            <person name="Davidsen T.M."/>
            <person name="Wayne K.J."/>
            <person name="Tettelin H."/>
            <person name="Glass J.I."/>
            <person name="Rusch D."/>
            <person name="Podicherti R."/>
            <person name="Tsui H.-C.T."/>
            <person name="Winkler M.E."/>
        </authorList>
    </citation>
    <scope>NUCLEOTIDE SEQUENCE</scope>
</reference>
<dbReference type="InterPro" id="IPR010664">
    <property type="entry name" value="LipoPS_assembly_LptC-rel"/>
</dbReference>
<proteinExistence type="predicted"/>
<accession>A0A381QIU5</accession>
<evidence type="ECO:0000313" key="1">
    <source>
        <dbReference type="EMBL" id="SUZ79246.1"/>
    </source>
</evidence>
<sequence>VSVRTFLENCGSWRIGVLLTLISLGGCGEPDAVSLASSNLQEIDADNVIFGMVSFITANGIREGHVQADTAYLFVDSAKAELHQMRILFFNEDGSQLATVTGTSGEWDQTTDRMTAWGDVLLIVHSDQRRIETQELNYDPEAERIWSDSATVQTMADGSITRGSAFESDMEFRNVRIASIRGAISR</sequence>
<organism evidence="1">
    <name type="scientific">marine metagenome</name>
    <dbReference type="NCBI Taxonomy" id="408172"/>
    <lineage>
        <taxon>unclassified sequences</taxon>
        <taxon>metagenomes</taxon>
        <taxon>ecological metagenomes</taxon>
    </lineage>
</organism>